<evidence type="ECO:0000313" key="2">
    <source>
        <dbReference type="Proteomes" id="UP000635606"/>
    </source>
</evidence>
<gene>
    <name evidence="1" type="ORF">Voc01_057140</name>
</gene>
<sequence length="183" mass="19520">MEDSYLAGGKLVVPTTPGETGSALLRRAVAAAGGGLRPSGTRSTRFLDGAGEATMVALEHAAYPPRDSRVQMLLGDPGPDGFGEIFLTVHLHEFDDEVDRRVPGCVLPEQFGPWTYVCGEELTDRLPGRLASLPAHASHPFGNGWLVRAVEHPRHPPAEPFRSALRELGPAPIGYQPARLAAA</sequence>
<reference evidence="1" key="1">
    <citation type="submission" date="2021-01" db="EMBL/GenBank/DDBJ databases">
        <title>Whole genome shotgun sequence of Virgisporangium ochraceum NBRC 16418.</title>
        <authorList>
            <person name="Komaki H."/>
            <person name="Tamura T."/>
        </authorList>
    </citation>
    <scope>NUCLEOTIDE SEQUENCE</scope>
    <source>
        <strain evidence="1">NBRC 16418</strain>
    </source>
</reference>
<accession>A0A8J4EG56</accession>
<name>A0A8J4EG56_9ACTN</name>
<organism evidence="1 2">
    <name type="scientific">Virgisporangium ochraceum</name>
    <dbReference type="NCBI Taxonomy" id="65505"/>
    <lineage>
        <taxon>Bacteria</taxon>
        <taxon>Bacillati</taxon>
        <taxon>Actinomycetota</taxon>
        <taxon>Actinomycetes</taxon>
        <taxon>Micromonosporales</taxon>
        <taxon>Micromonosporaceae</taxon>
        <taxon>Virgisporangium</taxon>
    </lineage>
</organism>
<dbReference type="AlphaFoldDB" id="A0A8J4EG56"/>
<dbReference type="RefSeq" id="WP_203930688.1">
    <property type="nucleotide sequence ID" value="NZ_BOPH01000082.1"/>
</dbReference>
<comment type="caution">
    <text evidence="1">The sequence shown here is derived from an EMBL/GenBank/DDBJ whole genome shotgun (WGS) entry which is preliminary data.</text>
</comment>
<dbReference type="Proteomes" id="UP000635606">
    <property type="component" value="Unassembled WGS sequence"/>
</dbReference>
<proteinExistence type="predicted"/>
<dbReference type="EMBL" id="BOPH01000082">
    <property type="protein sequence ID" value="GIJ70797.1"/>
    <property type="molecule type" value="Genomic_DNA"/>
</dbReference>
<evidence type="ECO:0000313" key="1">
    <source>
        <dbReference type="EMBL" id="GIJ70797.1"/>
    </source>
</evidence>
<protein>
    <submittedName>
        <fullName evidence="1">Uncharacterized protein</fullName>
    </submittedName>
</protein>
<keyword evidence="2" id="KW-1185">Reference proteome</keyword>